<dbReference type="EMBL" id="GBRH01161517">
    <property type="protein sequence ID" value="JAE36379.1"/>
    <property type="molecule type" value="Transcribed_RNA"/>
</dbReference>
<organism evidence="2">
    <name type="scientific">Arundo donax</name>
    <name type="common">Giant reed</name>
    <name type="synonym">Donax arundinaceus</name>
    <dbReference type="NCBI Taxonomy" id="35708"/>
    <lineage>
        <taxon>Eukaryota</taxon>
        <taxon>Viridiplantae</taxon>
        <taxon>Streptophyta</taxon>
        <taxon>Embryophyta</taxon>
        <taxon>Tracheophyta</taxon>
        <taxon>Spermatophyta</taxon>
        <taxon>Magnoliopsida</taxon>
        <taxon>Liliopsida</taxon>
        <taxon>Poales</taxon>
        <taxon>Poaceae</taxon>
        <taxon>PACMAD clade</taxon>
        <taxon>Arundinoideae</taxon>
        <taxon>Arundineae</taxon>
        <taxon>Arundo</taxon>
    </lineage>
</organism>
<protein>
    <submittedName>
        <fullName evidence="2">Androgen induced inhibitor of proliferation (As3) / pds5, putative</fullName>
    </submittedName>
</protein>
<sequence length="161" mass="17971">MRCSYLLVNKEYAKELLSEASDQKSAGNTKLISSCMNLLTAISSFFPSLLYGLEEDIVELLLDLKEDNAGNGDDIFGLVGEINLDKRHLGDSEKNKLKKRQMNIKESNDKPIDLPTAKRWRSIANCRPHAAKGSKNNDELLAHSPHKDGTINSERTKDAKN</sequence>
<dbReference type="Pfam" id="PF20168">
    <property type="entry name" value="PDS5"/>
    <property type="match status" value="1"/>
</dbReference>
<evidence type="ECO:0000256" key="1">
    <source>
        <dbReference type="SAM" id="MobiDB-lite"/>
    </source>
</evidence>
<feature type="compositionally biased region" description="Basic and acidic residues" evidence="1">
    <location>
        <begin position="135"/>
        <end position="161"/>
    </location>
</feature>
<accession>A0A0A9HKL1</accession>
<reference evidence="2" key="2">
    <citation type="journal article" date="2015" name="Data Brief">
        <title>Shoot transcriptome of the giant reed, Arundo donax.</title>
        <authorList>
            <person name="Barrero R.A."/>
            <person name="Guerrero F.D."/>
            <person name="Moolhuijzen P."/>
            <person name="Goolsby J.A."/>
            <person name="Tidwell J."/>
            <person name="Bellgard S.E."/>
            <person name="Bellgard M.I."/>
        </authorList>
    </citation>
    <scope>NUCLEOTIDE SEQUENCE</scope>
    <source>
        <tissue evidence="2">Shoot tissue taken approximately 20 cm above the soil surface</tissue>
    </source>
</reference>
<reference evidence="2" key="1">
    <citation type="submission" date="2014-09" db="EMBL/GenBank/DDBJ databases">
        <authorList>
            <person name="Magalhaes I.L.F."/>
            <person name="Oliveira U."/>
            <person name="Santos F.R."/>
            <person name="Vidigal T.H.D.A."/>
            <person name="Brescovit A.D."/>
            <person name="Santos A.J."/>
        </authorList>
    </citation>
    <scope>NUCLEOTIDE SEQUENCE</scope>
    <source>
        <tissue evidence="2">Shoot tissue taken approximately 20 cm above the soil surface</tissue>
    </source>
</reference>
<evidence type="ECO:0000313" key="2">
    <source>
        <dbReference type="EMBL" id="JAE36379.1"/>
    </source>
</evidence>
<feature type="region of interest" description="Disordered" evidence="1">
    <location>
        <begin position="91"/>
        <end position="161"/>
    </location>
</feature>
<proteinExistence type="predicted"/>
<dbReference type="AlphaFoldDB" id="A0A0A9HKL1"/>
<name>A0A0A9HKL1_ARUDO</name>